<dbReference type="InterPro" id="IPR049363">
    <property type="entry name" value="RMI1_N"/>
</dbReference>
<evidence type="ECO:0000256" key="4">
    <source>
        <dbReference type="SAM" id="MobiDB-lite"/>
    </source>
</evidence>
<feature type="compositionally biased region" description="Pro residues" evidence="4">
    <location>
        <begin position="86"/>
        <end position="103"/>
    </location>
</feature>
<dbReference type="PANTHER" id="PTHR14790">
    <property type="entry name" value="RECQ-MEDIATED GENOME INSTABILITY PROTEIN 1 RMI1"/>
    <property type="match status" value="1"/>
</dbReference>
<evidence type="ECO:0000256" key="2">
    <source>
        <dbReference type="ARBA" id="ARBA00018987"/>
    </source>
</evidence>
<dbReference type="Pfam" id="PF16099">
    <property type="entry name" value="RMI1_C"/>
    <property type="match status" value="1"/>
</dbReference>
<dbReference type="Pfam" id="PF21000">
    <property type="entry name" value="RMI1_N_N"/>
    <property type="match status" value="1"/>
</dbReference>
<comment type="caution">
    <text evidence="8">The sequence shown here is derived from an EMBL/GenBank/DDBJ whole genome shotgun (WGS) entry which is preliminary data.</text>
</comment>
<dbReference type="Proteomes" id="UP001642360">
    <property type="component" value="Unassembled WGS sequence"/>
</dbReference>
<feature type="compositionally biased region" description="Polar residues" evidence="4">
    <location>
        <begin position="42"/>
        <end position="51"/>
    </location>
</feature>
<evidence type="ECO:0000259" key="5">
    <source>
        <dbReference type="Pfam" id="PF08585"/>
    </source>
</evidence>
<feature type="compositionally biased region" description="Acidic residues" evidence="4">
    <location>
        <begin position="28"/>
        <end position="39"/>
    </location>
</feature>
<feature type="compositionally biased region" description="Polar residues" evidence="4">
    <location>
        <begin position="106"/>
        <end position="125"/>
    </location>
</feature>
<gene>
    <name evidence="8" type="ORF">ILEXP_LOCUS53798</name>
</gene>
<feature type="domain" description="RecQ mediated genome instability protein 1 OB-fold" evidence="5">
    <location>
        <begin position="193"/>
        <end position="304"/>
    </location>
</feature>
<keyword evidence="9" id="KW-1185">Reference proteome</keyword>
<evidence type="ECO:0000259" key="7">
    <source>
        <dbReference type="Pfam" id="PF21000"/>
    </source>
</evidence>
<feature type="region of interest" description="Disordered" evidence="4">
    <location>
        <begin position="80"/>
        <end position="125"/>
    </location>
</feature>
<protein>
    <recommendedName>
        <fullName evidence="2">RecQ-mediated genome instability protein 1</fullName>
    </recommendedName>
    <alternativeName>
        <fullName evidence="3">BLM-associated protein of 75 kDa homolog</fullName>
    </alternativeName>
</protein>
<dbReference type="InterPro" id="IPR042470">
    <property type="entry name" value="RMI1_N_C_sf"/>
</dbReference>
<dbReference type="EMBL" id="CAUOFW020008669">
    <property type="protein sequence ID" value="CAK9183530.1"/>
    <property type="molecule type" value="Genomic_DNA"/>
</dbReference>
<evidence type="ECO:0000256" key="1">
    <source>
        <dbReference type="ARBA" id="ARBA00006395"/>
    </source>
</evidence>
<dbReference type="FunFam" id="2.40.50.770:FF:000004">
    <property type="entry name" value="RecQ-mediated instability protein (DUF1767)"/>
    <property type="match status" value="1"/>
</dbReference>
<sequence length="665" mass="73383">MAPRRLRMVCSSDEHDEPQHHQQPPQVEEYDDDDVEIELQEPTLNLETVTLNSSNPNPNPNHNYNPSEAVQLEISDDDFVDVPENFSPPPTPAPPPPSAPAPAPSISTQYVHSSTASTMNSSTDSNFEASDCPISGFLRGLGLNLRREWLDSCIRNLESLVPGFVRFDNATKAKLCFEQFLYSDMNYTGAGVLPENVHNMHLVDLPGPFVLQVDEIVNISCPLRGRYHNMPSGIKRCLKLSLTDGVQRVFGMEYRPIKDLEVLAPAGMKVAICNVNVRHGLLMLVPEVTEVLGGLVEELDAARQRLVNEVNKPPRGKRTRTGVVPSLATRATLAAWPPDSANLTAHTNSPMAQVATPFQADNQRTSSGTSTSARTSEEVAVPIRSEEAATLTSSNTVLIAEDVHMVDTVEQTFILSGNREIPFTYLASLSAKWAAMKDKAPSVQGKIKCFLTGVKGFQYKQRTKFELRVYIDDGSLISEMLIDHHVVLKGIGHSPEEVTAALASSDKKKVSDMKETLKQFQSFLVNFEGTMLVQLNEASSIPIAIDMNQGCPAPDAWLLLRRLNEMRNCGLIHSVQLIQVNATSKDGKCKGICTIENILAYRNVNFWLALDLTPDVLCSVGGGEAFQEVRTECNCIILRKETWVYCPAPLVKLLTSYKPYVKGRN</sequence>
<evidence type="ECO:0000313" key="8">
    <source>
        <dbReference type="EMBL" id="CAK9183530.1"/>
    </source>
</evidence>
<dbReference type="Gene3D" id="2.40.50.770">
    <property type="entry name" value="RecQ-mediated genome instability protein Rmi1, C-terminal domain"/>
    <property type="match status" value="1"/>
</dbReference>
<dbReference type="InterPro" id="IPR032199">
    <property type="entry name" value="RMI1_C"/>
</dbReference>
<organism evidence="8 9">
    <name type="scientific">Ilex paraguariensis</name>
    <name type="common">yerba mate</name>
    <dbReference type="NCBI Taxonomy" id="185542"/>
    <lineage>
        <taxon>Eukaryota</taxon>
        <taxon>Viridiplantae</taxon>
        <taxon>Streptophyta</taxon>
        <taxon>Embryophyta</taxon>
        <taxon>Tracheophyta</taxon>
        <taxon>Spermatophyta</taxon>
        <taxon>Magnoliopsida</taxon>
        <taxon>eudicotyledons</taxon>
        <taxon>Gunneridae</taxon>
        <taxon>Pentapetalae</taxon>
        <taxon>asterids</taxon>
        <taxon>campanulids</taxon>
        <taxon>Aquifoliales</taxon>
        <taxon>Aquifoliaceae</taxon>
        <taxon>Ilex</taxon>
    </lineage>
</organism>
<feature type="compositionally biased region" description="Low complexity" evidence="4">
    <location>
        <begin position="52"/>
        <end position="67"/>
    </location>
</feature>
<feature type="domain" description="RMI1 N-terminal" evidence="7">
    <location>
        <begin position="142"/>
        <end position="185"/>
    </location>
</feature>
<proteinExistence type="inferred from homology"/>
<dbReference type="Pfam" id="PF08585">
    <property type="entry name" value="RMI1_N_C"/>
    <property type="match status" value="1"/>
</dbReference>
<feature type="region of interest" description="Disordered" evidence="4">
    <location>
        <begin position="357"/>
        <end position="379"/>
    </location>
</feature>
<accession>A0ABC8UR34</accession>
<evidence type="ECO:0000259" key="6">
    <source>
        <dbReference type="Pfam" id="PF16099"/>
    </source>
</evidence>
<name>A0ABC8UR34_9AQUA</name>
<comment type="similarity">
    <text evidence="1">Belongs to the RMI1 family.</text>
</comment>
<reference evidence="8 9" key="1">
    <citation type="submission" date="2024-02" db="EMBL/GenBank/DDBJ databases">
        <authorList>
            <person name="Vignale AGUSTIN F."/>
            <person name="Sosa J E."/>
            <person name="Modenutti C."/>
        </authorList>
    </citation>
    <scope>NUCLEOTIDE SEQUENCE [LARGE SCALE GENOMIC DNA]</scope>
</reference>
<dbReference type="SMART" id="SM01161">
    <property type="entry name" value="DUF1767"/>
    <property type="match status" value="1"/>
</dbReference>
<evidence type="ECO:0000256" key="3">
    <source>
        <dbReference type="ARBA" id="ARBA00077519"/>
    </source>
</evidence>
<dbReference type="InterPro" id="IPR013894">
    <property type="entry name" value="RMI1_OB"/>
</dbReference>
<feature type="compositionally biased region" description="Low complexity" evidence="4">
    <location>
        <begin position="364"/>
        <end position="374"/>
    </location>
</feature>
<feature type="region of interest" description="Disordered" evidence="4">
    <location>
        <begin position="1"/>
        <end position="67"/>
    </location>
</feature>
<feature type="domain" description="RecQ-mediated genome instability protein 1 C-terminal OB-fold" evidence="6">
    <location>
        <begin position="421"/>
        <end position="563"/>
    </location>
</feature>
<dbReference type="PANTHER" id="PTHR14790:SF15">
    <property type="entry name" value="RECQ-MEDIATED GENOME INSTABILITY PROTEIN 1"/>
    <property type="match status" value="1"/>
</dbReference>
<dbReference type="AlphaFoldDB" id="A0ABC8UR34"/>
<evidence type="ECO:0000313" key="9">
    <source>
        <dbReference type="Proteomes" id="UP001642360"/>
    </source>
</evidence>